<dbReference type="InterPro" id="IPR015424">
    <property type="entry name" value="PyrdxlP-dep_Trfase"/>
</dbReference>
<dbReference type="GO" id="GO:0016829">
    <property type="term" value="F:lyase activity"/>
    <property type="evidence" value="ECO:0007669"/>
    <property type="project" value="UniProtKB-KW"/>
</dbReference>
<evidence type="ECO:0000256" key="3">
    <source>
        <dbReference type="ARBA" id="ARBA00022898"/>
    </source>
</evidence>
<keyword evidence="4 7" id="KW-0456">Lyase</keyword>
<feature type="domain" description="Aminotransferase class I/classII large" evidence="6">
    <location>
        <begin position="93"/>
        <end position="372"/>
    </location>
</feature>
<dbReference type="EC" id="4.4.1.13" evidence="2"/>
<evidence type="ECO:0000256" key="4">
    <source>
        <dbReference type="ARBA" id="ARBA00023239"/>
    </source>
</evidence>
<dbReference type="InterPro" id="IPR051798">
    <property type="entry name" value="Class-II_PLP-Dep_Aminotrans"/>
</dbReference>
<sequence>MFDRTDEALRDRDNLKWTTTPAGVIPAWVADMDVAVPEVVTRRVHEQLARGDVGYPDFEAPDPLVAAFETRMAERHGWTPAGGGGRLFTDVIQAFQVLTDLLTEPGDGIALHVPAYPVFLESVHDTGRRVVPIPFGATADELVETWQRERVRLVVVVNPHNPLGRMLDADELRPVADAAAELDLVVLADEIHADLAFDGRRHVPFASLGTDVEDRTVTVTSASKAFNLAGLHCAVAHLGPARVREPLAALPFAYLGGVSTLSRAAAVAAWTEGDPWLAGLVEVLQRNRDTITAWAGEVGVGVVPAEATYLAWLDFAGTSVAADPAGAILERGRVRLSAGPDFTAHTPLDSSTYARLNFGTSPERLAQVLERISSTL</sequence>
<name>A0ABX2SKU1_9ACTN</name>
<evidence type="ECO:0000259" key="6">
    <source>
        <dbReference type="Pfam" id="PF00155"/>
    </source>
</evidence>
<dbReference type="EMBL" id="JACBZN010000001">
    <property type="protein sequence ID" value="NYI39528.1"/>
    <property type="molecule type" value="Genomic_DNA"/>
</dbReference>
<evidence type="ECO:0000256" key="5">
    <source>
        <dbReference type="ARBA" id="ARBA00037974"/>
    </source>
</evidence>
<organism evidence="7 8">
    <name type="scientific">Aeromicrobium tamlense</name>
    <dbReference type="NCBI Taxonomy" id="375541"/>
    <lineage>
        <taxon>Bacteria</taxon>
        <taxon>Bacillati</taxon>
        <taxon>Actinomycetota</taxon>
        <taxon>Actinomycetes</taxon>
        <taxon>Propionibacteriales</taxon>
        <taxon>Nocardioidaceae</taxon>
        <taxon>Aeromicrobium</taxon>
    </lineage>
</organism>
<proteinExistence type="inferred from homology"/>
<comment type="similarity">
    <text evidence="5">Belongs to the class-II pyridoxal-phosphate-dependent aminotransferase family. MalY/PatB cystathionine beta-lyase subfamily.</text>
</comment>
<evidence type="ECO:0000313" key="8">
    <source>
        <dbReference type="Proteomes" id="UP000587211"/>
    </source>
</evidence>
<reference evidence="7 8" key="1">
    <citation type="submission" date="2020-07" db="EMBL/GenBank/DDBJ databases">
        <title>Sequencing the genomes of 1000 actinobacteria strains.</title>
        <authorList>
            <person name="Klenk H.-P."/>
        </authorList>
    </citation>
    <scope>NUCLEOTIDE SEQUENCE [LARGE SCALE GENOMIC DNA]</scope>
    <source>
        <strain evidence="7 8">DSM 19087</strain>
    </source>
</reference>
<gene>
    <name evidence="7" type="ORF">BJ975_002903</name>
</gene>
<protein>
    <recommendedName>
        <fullName evidence="2">cysteine-S-conjugate beta-lyase</fullName>
        <ecNumber evidence="2">4.4.1.13</ecNumber>
    </recommendedName>
</protein>
<dbReference type="Gene3D" id="3.90.1150.10">
    <property type="entry name" value="Aspartate Aminotransferase, domain 1"/>
    <property type="match status" value="1"/>
</dbReference>
<dbReference type="InterPro" id="IPR004839">
    <property type="entry name" value="Aminotransferase_I/II_large"/>
</dbReference>
<evidence type="ECO:0000256" key="1">
    <source>
        <dbReference type="ARBA" id="ARBA00001933"/>
    </source>
</evidence>
<keyword evidence="8" id="KW-1185">Reference proteome</keyword>
<dbReference type="CDD" id="cd00609">
    <property type="entry name" value="AAT_like"/>
    <property type="match status" value="1"/>
</dbReference>
<dbReference type="Gene3D" id="3.40.640.10">
    <property type="entry name" value="Type I PLP-dependent aspartate aminotransferase-like (Major domain)"/>
    <property type="match status" value="1"/>
</dbReference>
<evidence type="ECO:0000313" key="7">
    <source>
        <dbReference type="EMBL" id="NYI39528.1"/>
    </source>
</evidence>
<dbReference type="InterPro" id="IPR015421">
    <property type="entry name" value="PyrdxlP-dep_Trfase_major"/>
</dbReference>
<dbReference type="Proteomes" id="UP000587211">
    <property type="component" value="Unassembled WGS sequence"/>
</dbReference>
<accession>A0ABX2SKU1</accession>
<dbReference type="InterPro" id="IPR015422">
    <property type="entry name" value="PyrdxlP-dep_Trfase_small"/>
</dbReference>
<comment type="caution">
    <text evidence="7">The sequence shown here is derived from an EMBL/GenBank/DDBJ whole genome shotgun (WGS) entry which is preliminary data.</text>
</comment>
<evidence type="ECO:0000256" key="2">
    <source>
        <dbReference type="ARBA" id="ARBA00012224"/>
    </source>
</evidence>
<dbReference type="SUPFAM" id="SSF53383">
    <property type="entry name" value="PLP-dependent transferases"/>
    <property type="match status" value="1"/>
</dbReference>
<dbReference type="RefSeq" id="WP_218845956.1">
    <property type="nucleotide sequence ID" value="NZ_BAAAMP010000002.1"/>
</dbReference>
<dbReference type="Pfam" id="PF00155">
    <property type="entry name" value="Aminotran_1_2"/>
    <property type="match status" value="1"/>
</dbReference>
<keyword evidence="3" id="KW-0663">Pyridoxal phosphate</keyword>
<dbReference type="PANTHER" id="PTHR43525">
    <property type="entry name" value="PROTEIN MALY"/>
    <property type="match status" value="1"/>
</dbReference>
<comment type="cofactor">
    <cofactor evidence="1">
        <name>pyridoxal 5'-phosphate</name>
        <dbReference type="ChEBI" id="CHEBI:597326"/>
    </cofactor>
</comment>
<dbReference type="PANTHER" id="PTHR43525:SF2">
    <property type="entry name" value="CYSTATHIONINE BETA-LYASE-RELATED"/>
    <property type="match status" value="1"/>
</dbReference>